<dbReference type="EMBL" id="FOSQ01000001">
    <property type="protein sequence ID" value="SFK24386.1"/>
    <property type="molecule type" value="Genomic_DNA"/>
</dbReference>
<dbReference type="Proteomes" id="UP000199473">
    <property type="component" value="Unassembled WGS sequence"/>
</dbReference>
<evidence type="ECO:0000256" key="2">
    <source>
        <dbReference type="ARBA" id="ARBA00023015"/>
    </source>
</evidence>
<dbReference type="InterPro" id="IPR005119">
    <property type="entry name" value="LysR_subst-bd"/>
</dbReference>
<gene>
    <name evidence="6" type="ORF">SAMN02745775_101755</name>
</gene>
<evidence type="ECO:0000313" key="7">
    <source>
        <dbReference type="Proteomes" id="UP000199473"/>
    </source>
</evidence>
<dbReference type="STRING" id="1123062.SAMN02745775_101755"/>
<dbReference type="InterPro" id="IPR036388">
    <property type="entry name" value="WH-like_DNA-bd_sf"/>
</dbReference>
<dbReference type="Pfam" id="PF03466">
    <property type="entry name" value="LysR_substrate"/>
    <property type="match status" value="1"/>
</dbReference>
<sequence length="294" mass="32445">MELREMRYFVAVCETLNFTRAAELCGVTQPSPTRGIQKLEAELGAPLFARERGQTHLTALGRLVQPRIADIVARSAHVRKQASLHLRLQSAELRPGVMCSVGPARFARLLRGFRADRPGVDLSLVDATPVRLSELLLDGDLEAAIITQPEAYAERLDAEPLYAERYLVACAPTHPFAQRDSIRMRDMDGQAYLSRLSCEHREQLADRLQEAGATLVRAACSEREDWIQSLAAAGMGVCFLPEFSAVQPGLVLRPVEDAPVAREVSLVTVAGRRWSPSLIAFIEAMRRCFAGCHA</sequence>
<dbReference type="AlphaFoldDB" id="A0A1I3XZH1"/>
<evidence type="ECO:0000256" key="3">
    <source>
        <dbReference type="ARBA" id="ARBA00023125"/>
    </source>
</evidence>
<dbReference type="PANTHER" id="PTHR30346">
    <property type="entry name" value="TRANSCRIPTIONAL DUAL REGULATOR HCAR-RELATED"/>
    <property type="match status" value="1"/>
</dbReference>
<evidence type="ECO:0000313" key="6">
    <source>
        <dbReference type="EMBL" id="SFK24386.1"/>
    </source>
</evidence>
<dbReference type="GO" id="GO:0003677">
    <property type="term" value="F:DNA binding"/>
    <property type="evidence" value="ECO:0007669"/>
    <property type="project" value="UniProtKB-KW"/>
</dbReference>
<evidence type="ECO:0000256" key="1">
    <source>
        <dbReference type="ARBA" id="ARBA00009437"/>
    </source>
</evidence>
<comment type="similarity">
    <text evidence="1">Belongs to the LysR transcriptional regulatory family.</text>
</comment>
<dbReference type="InterPro" id="IPR036390">
    <property type="entry name" value="WH_DNA-bd_sf"/>
</dbReference>
<organism evidence="6 7">
    <name type="scientific">Falsiroseomonas stagni DSM 19981</name>
    <dbReference type="NCBI Taxonomy" id="1123062"/>
    <lineage>
        <taxon>Bacteria</taxon>
        <taxon>Pseudomonadati</taxon>
        <taxon>Pseudomonadota</taxon>
        <taxon>Alphaproteobacteria</taxon>
        <taxon>Acetobacterales</taxon>
        <taxon>Roseomonadaceae</taxon>
        <taxon>Falsiroseomonas</taxon>
    </lineage>
</organism>
<accession>A0A1I3XZH1</accession>
<dbReference type="SUPFAM" id="SSF46785">
    <property type="entry name" value="Winged helix' DNA-binding domain"/>
    <property type="match status" value="1"/>
</dbReference>
<dbReference type="GO" id="GO:0032993">
    <property type="term" value="C:protein-DNA complex"/>
    <property type="evidence" value="ECO:0007669"/>
    <property type="project" value="TreeGrafter"/>
</dbReference>
<dbReference type="PRINTS" id="PR00039">
    <property type="entry name" value="HTHLYSR"/>
</dbReference>
<feature type="domain" description="HTH lysR-type" evidence="5">
    <location>
        <begin position="1"/>
        <end position="58"/>
    </location>
</feature>
<dbReference type="FunFam" id="1.10.10.10:FF:000001">
    <property type="entry name" value="LysR family transcriptional regulator"/>
    <property type="match status" value="1"/>
</dbReference>
<dbReference type="OrthoDB" id="7260751at2"/>
<proteinExistence type="inferred from homology"/>
<dbReference type="Gene3D" id="1.10.10.10">
    <property type="entry name" value="Winged helix-like DNA-binding domain superfamily/Winged helix DNA-binding domain"/>
    <property type="match status" value="1"/>
</dbReference>
<protein>
    <submittedName>
        <fullName evidence="6">DNA-binding transcriptional regulator, LysR family</fullName>
    </submittedName>
</protein>
<dbReference type="GO" id="GO:0003700">
    <property type="term" value="F:DNA-binding transcription factor activity"/>
    <property type="evidence" value="ECO:0007669"/>
    <property type="project" value="InterPro"/>
</dbReference>
<dbReference type="SUPFAM" id="SSF53850">
    <property type="entry name" value="Periplasmic binding protein-like II"/>
    <property type="match status" value="1"/>
</dbReference>
<keyword evidence="7" id="KW-1185">Reference proteome</keyword>
<dbReference type="InterPro" id="IPR000847">
    <property type="entry name" value="LysR_HTH_N"/>
</dbReference>
<keyword evidence="4" id="KW-0804">Transcription</keyword>
<reference evidence="6 7" key="1">
    <citation type="submission" date="2016-10" db="EMBL/GenBank/DDBJ databases">
        <authorList>
            <person name="de Groot N.N."/>
        </authorList>
    </citation>
    <scope>NUCLEOTIDE SEQUENCE [LARGE SCALE GENOMIC DNA]</scope>
    <source>
        <strain evidence="6 7">DSM 19981</strain>
    </source>
</reference>
<dbReference type="PANTHER" id="PTHR30346:SF28">
    <property type="entry name" value="HTH-TYPE TRANSCRIPTIONAL REGULATOR CYNR"/>
    <property type="match status" value="1"/>
</dbReference>
<evidence type="ECO:0000259" key="5">
    <source>
        <dbReference type="PROSITE" id="PS50931"/>
    </source>
</evidence>
<name>A0A1I3XZH1_9PROT</name>
<dbReference type="PROSITE" id="PS50931">
    <property type="entry name" value="HTH_LYSR"/>
    <property type="match status" value="1"/>
</dbReference>
<dbReference type="CDD" id="cd05466">
    <property type="entry name" value="PBP2_LTTR_substrate"/>
    <property type="match status" value="1"/>
</dbReference>
<evidence type="ECO:0000256" key="4">
    <source>
        <dbReference type="ARBA" id="ARBA00023163"/>
    </source>
</evidence>
<keyword evidence="3 6" id="KW-0238">DNA-binding</keyword>
<dbReference type="Pfam" id="PF00126">
    <property type="entry name" value="HTH_1"/>
    <property type="match status" value="1"/>
</dbReference>
<keyword evidence="2" id="KW-0805">Transcription regulation</keyword>
<dbReference type="RefSeq" id="WP_092955649.1">
    <property type="nucleotide sequence ID" value="NZ_FOSQ01000001.1"/>
</dbReference>
<dbReference type="Gene3D" id="3.40.190.10">
    <property type="entry name" value="Periplasmic binding protein-like II"/>
    <property type="match status" value="2"/>
</dbReference>